<sequence>MANRKLSCIKKRKLRTNKNHHQHTQRTFQTLVSAIRSSEGLKPPVLSSLYRLLKYSSLNETMTRSNDGATLDYLNLEFNQNGLTVTLTEIRDLSDILFEQLDSRFKQIYDGFQDASADQANGQAVSHSNSWASFEELILILRCCMVILSLMPDQSLLMEKGQVLLSVLRRLISSSNADDDCCTAPIAEGFASSVCSSGPSDPTPKHKYALLQVSVITTILAALLAFKSTIISDPNATLANWEETVDVCNFTGVTCNKQHHRVVELNLTNCRLLGQLSHILSNLTGLRYLVLSNNHFYSTIPPELSKLRNLHFLRLDGNNLRGRIPESFAQFSNLTLLFLFGNYLTGTLPASFFANCTSLANIDISYNFFTGKIPGEIGNSPGLWNLNFYNNQFTGQVPESLINTSMYSLDLEYNHLSGELPSEIVAKLPSLQNLHLSHNNMVSHDRNTNLDPFFSALGNCTDLDEIELAGMGLGGALPSSIGRLNLSVVTTRKPHHWIDSLEYSECFEPYDSEFDI</sequence>
<dbReference type="InterPro" id="IPR013210">
    <property type="entry name" value="LRR_N_plant-typ"/>
</dbReference>
<evidence type="ECO:0008006" key="14">
    <source>
        <dbReference type="Google" id="ProtNLM"/>
    </source>
</evidence>
<organism evidence="12 13">
    <name type="scientific">Acer saccharum</name>
    <name type="common">Sugar maple</name>
    <dbReference type="NCBI Taxonomy" id="4024"/>
    <lineage>
        <taxon>Eukaryota</taxon>
        <taxon>Viridiplantae</taxon>
        <taxon>Streptophyta</taxon>
        <taxon>Embryophyta</taxon>
        <taxon>Tracheophyta</taxon>
        <taxon>Spermatophyta</taxon>
        <taxon>Magnoliopsida</taxon>
        <taxon>eudicotyledons</taxon>
        <taxon>Gunneridae</taxon>
        <taxon>Pentapetalae</taxon>
        <taxon>rosids</taxon>
        <taxon>malvids</taxon>
        <taxon>Sapindales</taxon>
        <taxon>Sapindaceae</taxon>
        <taxon>Hippocastanoideae</taxon>
        <taxon>Acereae</taxon>
        <taxon>Acer</taxon>
    </lineage>
</organism>
<evidence type="ECO:0000259" key="10">
    <source>
        <dbReference type="Pfam" id="PF08263"/>
    </source>
</evidence>
<keyword evidence="7" id="KW-1133">Transmembrane helix</keyword>
<keyword evidence="5" id="KW-0732">Signal</keyword>
<comment type="similarity">
    <text evidence="2">Belongs to the RLP family.</text>
</comment>
<keyword evidence="6" id="KW-0677">Repeat</keyword>
<reference evidence="12" key="2">
    <citation type="submission" date="2023-06" db="EMBL/GenBank/DDBJ databases">
        <authorList>
            <person name="Swenson N.G."/>
            <person name="Wegrzyn J.L."/>
            <person name="Mcevoy S.L."/>
        </authorList>
    </citation>
    <scope>NUCLEOTIDE SEQUENCE</scope>
    <source>
        <strain evidence="12">NS2018</strain>
        <tissue evidence="12">Leaf</tissue>
    </source>
</reference>
<evidence type="ECO:0000313" key="12">
    <source>
        <dbReference type="EMBL" id="KAK0595028.1"/>
    </source>
</evidence>
<dbReference type="SUPFAM" id="SSF52058">
    <property type="entry name" value="L domain-like"/>
    <property type="match status" value="1"/>
</dbReference>
<dbReference type="Proteomes" id="UP001168877">
    <property type="component" value="Unassembled WGS sequence"/>
</dbReference>
<dbReference type="AlphaFoldDB" id="A0AA39SQK8"/>
<evidence type="ECO:0000256" key="6">
    <source>
        <dbReference type="ARBA" id="ARBA00022737"/>
    </source>
</evidence>
<dbReference type="PANTHER" id="PTHR48060">
    <property type="entry name" value="DNA DAMAGE-REPAIR/TOLERATION PROTEIN DRT100"/>
    <property type="match status" value="1"/>
</dbReference>
<evidence type="ECO:0000256" key="2">
    <source>
        <dbReference type="ARBA" id="ARBA00009592"/>
    </source>
</evidence>
<feature type="domain" description="DUF7812" evidence="11">
    <location>
        <begin position="139"/>
        <end position="215"/>
    </location>
</feature>
<keyword evidence="4" id="KW-0812">Transmembrane</keyword>
<accession>A0AA39SQK8</accession>
<dbReference type="Pfam" id="PF08263">
    <property type="entry name" value="LRRNT_2"/>
    <property type="match status" value="1"/>
</dbReference>
<dbReference type="Gene3D" id="3.80.10.10">
    <property type="entry name" value="Ribonuclease Inhibitor"/>
    <property type="match status" value="1"/>
</dbReference>
<evidence type="ECO:0000256" key="3">
    <source>
        <dbReference type="ARBA" id="ARBA00022614"/>
    </source>
</evidence>
<dbReference type="FunFam" id="3.80.10.10:FF:000275">
    <property type="entry name" value="Leucine-rich repeat receptor-like protein kinase"/>
    <property type="match status" value="1"/>
</dbReference>
<proteinExistence type="inferred from homology"/>
<evidence type="ECO:0000256" key="9">
    <source>
        <dbReference type="ARBA" id="ARBA00023180"/>
    </source>
</evidence>
<evidence type="ECO:0000256" key="5">
    <source>
        <dbReference type="ARBA" id="ARBA00022729"/>
    </source>
</evidence>
<evidence type="ECO:0000256" key="4">
    <source>
        <dbReference type="ARBA" id="ARBA00022692"/>
    </source>
</evidence>
<dbReference type="InterPro" id="IPR053211">
    <property type="entry name" value="DNA_repair-toleration"/>
</dbReference>
<dbReference type="InterPro" id="IPR001611">
    <property type="entry name" value="Leu-rich_rpt"/>
</dbReference>
<reference evidence="12" key="1">
    <citation type="journal article" date="2022" name="Plant J.">
        <title>Strategies of tolerance reflected in two North American maple genomes.</title>
        <authorList>
            <person name="McEvoy S.L."/>
            <person name="Sezen U.U."/>
            <person name="Trouern-Trend A."/>
            <person name="McMahon S.M."/>
            <person name="Schaberg P.G."/>
            <person name="Yang J."/>
            <person name="Wegrzyn J.L."/>
            <person name="Swenson N.G."/>
        </authorList>
    </citation>
    <scope>NUCLEOTIDE SEQUENCE</scope>
    <source>
        <strain evidence="12">NS2018</strain>
    </source>
</reference>
<dbReference type="EMBL" id="JAUESC010000004">
    <property type="protein sequence ID" value="KAK0595028.1"/>
    <property type="molecule type" value="Genomic_DNA"/>
</dbReference>
<dbReference type="GO" id="GO:0016020">
    <property type="term" value="C:membrane"/>
    <property type="evidence" value="ECO:0007669"/>
    <property type="project" value="UniProtKB-SubCell"/>
</dbReference>
<evidence type="ECO:0000259" key="11">
    <source>
        <dbReference type="Pfam" id="PF25104"/>
    </source>
</evidence>
<comment type="subcellular location">
    <subcellularLocation>
        <location evidence="1">Membrane</location>
        <topology evidence="1">Single-pass type I membrane protein</topology>
    </subcellularLocation>
</comment>
<dbReference type="PANTHER" id="PTHR48060:SF21">
    <property type="entry name" value="L DOMAIN-LIKE PROTEIN"/>
    <property type="match status" value="1"/>
</dbReference>
<keyword evidence="3" id="KW-0433">Leucine-rich repeat</keyword>
<evidence type="ECO:0000256" key="1">
    <source>
        <dbReference type="ARBA" id="ARBA00004479"/>
    </source>
</evidence>
<gene>
    <name evidence="12" type="ORF">LWI29_002731</name>
</gene>
<dbReference type="Pfam" id="PF25104">
    <property type="entry name" value="DUF7812"/>
    <property type="match status" value="1"/>
</dbReference>
<name>A0AA39SQK8_ACESA</name>
<keyword evidence="13" id="KW-1185">Reference proteome</keyword>
<dbReference type="Pfam" id="PF00560">
    <property type="entry name" value="LRR_1"/>
    <property type="match status" value="5"/>
</dbReference>
<protein>
    <recommendedName>
        <fullName evidence="14">Leucine-rich repeat-containing N-terminal plant-type domain-containing protein</fullName>
    </recommendedName>
</protein>
<comment type="caution">
    <text evidence="12">The sequence shown here is derived from an EMBL/GenBank/DDBJ whole genome shotgun (WGS) entry which is preliminary data.</text>
</comment>
<dbReference type="InterPro" id="IPR056714">
    <property type="entry name" value="DUF7812"/>
</dbReference>
<evidence type="ECO:0000256" key="8">
    <source>
        <dbReference type="ARBA" id="ARBA00023136"/>
    </source>
</evidence>
<keyword evidence="9" id="KW-0325">Glycoprotein</keyword>
<evidence type="ECO:0000313" key="13">
    <source>
        <dbReference type="Proteomes" id="UP001168877"/>
    </source>
</evidence>
<dbReference type="InterPro" id="IPR032675">
    <property type="entry name" value="LRR_dom_sf"/>
</dbReference>
<evidence type="ECO:0000256" key="7">
    <source>
        <dbReference type="ARBA" id="ARBA00022989"/>
    </source>
</evidence>
<feature type="domain" description="Leucine-rich repeat-containing N-terminal plant-type" evidence="10">
    <location>
        <begin position="221"/>
        <end position="256"/>
    </location>
</feature>
<keyword evidence="8" id="KW-0472">Membrane</keyword>